<dbReference type="SUPFAM" id="SSF56425">
    <property type="entry name" value="Succinate dehydrogenase/fumarate reductase flavoprotein, catalytic domain"/>
    <property type="match status" value="1"/>
</dbReference>
<gene>
    <name evidence="14" type="ORF">FA09DRAFT_328274</name>
</gene>
<keyword evidence="7" id="KW-0560">Oxidoreductase</keyword>
<feature type="compositionally biased region" description="Low complexity" evidence="12">
    <location>
        <begin position="503"/>
        <end position="531"/>
    </location>
</feature>
<dbReference type="Pfam" id="PF00173">
    <property type="entry name" value="Cyt-b5"/>
    <property type="match status" value="1"/>
</dbReference>
<dbReference type="PROSITE" id="PS50255">
    <property type="entry name" value="CYTOCHROME_B5_2"/>
    <property type="match status" value="1"/>
</dbReference>
<dbReference type="SUPFAM" id="SSF55856">
    <property type="entry name" value="Cytochrome b5-like heme/steroid binding domain"/>
    <property type="match status" value="1"/>
</dbReference>
<evidence type="ECO:0000313" key="15">
    <source>
        <dbReference type="Proteomes" id="UP000245946"/>
    </source>
</evidence>
<accession>A0A316ZF74</accession>
<dbReference type="Gene3D" id="3.10.120.10">
    <property type="entry name" value="Cytochrome b5-like heme/steroid binding domain"/>
    <property type="match status" value="1"/>
</dbReference>
<dbReference type="FunFam" id="3.90.700.10:FF:000007">
    <property type="entry name" value="NADH-dependent fumarate reductase"/>
    <property type="match status" value="1"/>
</dbReference>
<comment type="cofactor">
    <cofactor evidence="1">
        <name>FAD</name>
        <dbReference type="ChEBI" id="CHEBI:57692"/>
    </cofactor>
</comment>
<dbReference type="GO" id="GO:0016156">
    <property type="term" value="F:fumarate reductase (NADH) activity"/>
    <property type="evidence" value="ECO:0007669"/>
    <property type="project" value="UniProtKB-EC"/>
</dbReference>
<evidence type="ECO:0000256" key="10">
    <source>
        <dbReference type="ARBA" id="ARBA00067004"/>
    </source>
</evidence>
<dbReference type="Pfam" id="PF00890">
    <property type="entry name" value="FAD_binding_2"/>
    <property type="match status" value="1"/>
</dbReference>
<evidence type="ECO:0000313" key="14">
    <source>
        <dbReference type="EMBL" id="PWO00172.1"/>
    </source>
</evidence>
<dbReference type="GeneID" id="37269251"/>
<dbReference type="EMBL" id="KZ819286">
    <property type="protein sequence ID" value="PWO00172.1"/>
    <property type="molecule type" value="Genomic_DNA"/>
</dbReference>
<dbReference type="PANTHER" id="PTHR43400">
    <property type="entry name" value="FUMARATE REDUCTASE"/>
    <property type="match status" value="1"/>
</dbReference>
<proteinExistence type="inferred from homology"/>
<organism evidence="14 15">
    <name type="scientific">Tilletiopsis washingtonensis</name>
    <dbReference type="NCBI Taxonomy" id="58919"/>
    <lineage>
        <taxon>Eukaryota</taxon>
        <taxon>Fungi</taxon>
        <taxon>Dikarya</taxon>
        <taxon>Basidiomycota</taxon>
        <taxon>Ustilaginomycotina</taxon>
        <taxon>Exobasidiomycetes</taxon>
        <taxon>Entylomatales</taxon>
        <taxon>Entylomatales incertae sedis</taxon>
        <taxon>Tilletiopsis</taxon>
    </lineage>
</organism>
<evidence type="ECO:0000256" key="9">
    <source>
        <dbReference type="ARBA" id="ARBA00050832"/>
    </source>
</evidence>
<keyword evidence="6" id="KW-0274">FAD</keyword>
<comment type="similarity">
    <text evidence="2">Belongs to the FAD-dependent oxidoreductase 2 family. FRD/SDH subfamily.</text>
</comment>
<evidence type="ECO:0000256" key="7">
    <source>
        <dbReference type="ARBA" id="ARBA00023002"/>
    </source>
</evidence>
<keyword evidence="15" id="KW-1185">Reference proteome</keyword>
<keyword evidence="8" id="KW-0408">Iron</keyword>
<dbReference type="RefSeq" id="XP_025600450.1">
    <property type="nucleotide sequence ID" value="XM_025741707.1"/>
</dbReference>
<dbReference type="InterPro" id="IPR036188">
    <property type="entry name" value="FAD/NAD-bd_sf"/>
</dbReference>
<dbReference type="InterPro" id="IPR001199">
    <property type="entry name" value="Cyt_B5-like_heme/steroid-bd"/>
</dbReference>
<dbReference type="Gene3D" id="3.90.700.10">
    <property type="entry name" value="Succinate dehydrogenase/fumarate reductase flavoprotein, catalytic domain"/>
    <property type="match status" value="1"/>
</dbReference>
<evidence type="ECO:0000256" key="2">
    <source>
        <dbReference type="ARBA" id="ARBA00008040"/>
    </source>
</evidence>
<dbReference type="InterPro" id="IPR010960">
    <property type="entry name" value="Flavocytochrome_c"/>
</dbReference>
<dbReference type="SUPFAM" id="SSF51905">
    <property type="entry name" value="FAD/NAD(P)-binding domain"/>
    <property type="match status" value="1"/>
</dbReference>
<dbReference type="InterPro" id="IPR036400">
    <property type="entry name" value="Cyt_B5-like_heme/steroid_sf"/>
</dbReference>
<keyword evidence="5" id="KW-0479">Metal-binding</keyword>
<evidence type="ECO:0000256" key="11">
    <source>
        <dbReference type="ARBA" id="ARBA00077246"/>
    </source>
</evidence>
<comment type="catalytic activity">
    <reaction evidence="9">
        <text>succinate + NAD(+) = fumarate + NADH + H(+)</text>
        <dbReference type="Rhea" id="RHEA:18281"/>
        <dbReference type="ChEBI" id="CHEBI:15378"/>
        <dbReference type="ChEBI" id="CHEBI:29806"/>
        <dbReference type="ChEBI" id="CHEBI:30031"/>
        <dbReference type="ChEBI" id="CHEBI:57540"/>
        <dbReference type="ChEBI" id="CHEBI:57945"/>
        <dbReference type="EC" id="1.3.1.6"/>
    </reaction>
</comment>
<dbReference type="EC" id="1.3.1.6" evidence="10"/>
<dbReference type="GO" id="GO:0046872">
    <property type="term" value="F:metal ion binding"/>
    <property type="evidence" value="ECO:0007669"/>
    <property type="project" value="UniProtKB-KW"/>
</dbReference>
<dbReference type="OrthoDB" id="10254877at2759"/>
<feature type="region of interest" description="Disordered" evidence="12">
    <location>
        <begin position="503"/>
        <end position="542"/>
    </location>
</feature>
<dbReference type="InterPro" id="IPR018506">
    <property type="entry name" value="Cyt_B5_heme-BS"/>
</dbReference>
<evidence type="ECO:0000256" key="6">
    <source>
        <dbReference type="ARBA" id="ARBA00022827"/>
    </source>
</evidence>
<keyword evidence="3" id="KW-0349">Heme</keyword>
<dbReference type="InterPro" id="IPR003953">
    <property type="entry name" value="FAD-dep_OxRdtase_2_FAD-bd"/>
</dbReference>
<reference evidence="14 15" key="1">
    <citation type="journal article" date="2018" name="Mol. Biol. Evol.">
        <title>Broad Genomic Sampling Reveals a Smut Pathogenic Ancestry of the Fungal Clade Ustilaginomycotina.</title>
        <authorList>
            <person name="Kijpornyongpan T."/>
            <person name="Mondo S.J."/>
            <person name="Barry K."/>
            <person name="Sandor L."/>
            <person name="Lee J."/>
            <person name="Lipzen A."/>
            <person name="Pangilinan J."/>
            <person name="LaButti K."/>
            <person name="Hainaut M."/>
            <person name="Henrissat B."/>
            <person name="Grigoriev I.V."/>
            <person name="Spatafora J.W."/>
            <person name="Aime M.C."/>
        </authorList>
    </citation>
    <scope>NUCLEOTIDE SEQUENCE [LARGE SCALE GENOMIC DNA]</scope>
    <source>
        <strain evidence="14 15">MCA 4186</strain>
    </source>
</reference>
<dbReference type="AlphaFoldDB" id="A0A316ZF74"/>
<dbReference type="InterPro" id="IPR050315">
    <property type="entry name" value="FAD-oxidoreductase_2"/>
</dbReference>
<evidence type="ECO:0000256" key="1">
    <source>
        <dbReference type="ARBA" id="ARBA00001974"/>
    </source>
</evidence>
<dbReference type="Gene3D" id="3.50.50.60">
    <property type="entry name" value="FAD/NAD(P)-binding domain"/>
    <property type="match status" value="1"/>
</dbReference>
<dbReference type="NCBIfam" id="TIGR01813">
    <property type="entry name" value="flavo_cyto_c"/>
    <property type="match status" value="1"/>
</dbReference>
<keyword evidence="4" id="KW-0285">Flavoprotein</keyword>
<dbReference type="InterPro" id="IPR027477">
    <property type="entry name" value="Succ_DH/fumarate_Rdtase_cat_sf"/>
</dbReference>
<evidence type="ECO:0000256" key="4">
    <source>
        <dbReference type="ARBA" id="ARBA00022630"/>
    </source>
</evidence>
<evidence type="ECO:0000256" key="12">
    <source>
        <dbReference type="SAM" id="MobiDB-lite"/>
    </source>
</evidence>
<evidence type="ECO:0000256" key="3">
    <source>
        <dbReference type="ARBA" id="ARBA00022617"/>
    </source>
</evidence>
<dbReference type="STRING" id="58919.A0A316ZF74"/>
<dbReference type="PANTHER" id="PTHR43400:SF1">
    <property type="entry name" value="FUMARATE REDUCTASE"/>
    <property type="match status" value="1"/>
</dbReference>
<name>A0A316ZF74_9BASI</name>
<dbReference type="Proteomes" id="UP000245946">
    <property type="component" value="Unassembled WGS sequence"/>
</dbReference>
<feature type="domain" description="Cytochrome b5 heme-binding" evidence="13">
    <location>
        <begin position="542"/>
        <end position="618"/>
    </location>
</feature>
<evidence type="ECO:0000256" key="5">
    <source>
        <dbReference type="ARBA" id="ARBA00022723"/>
    </source>
</evidence>
<protein>
    <recommendedName>
        <fullName evidence="10">fumarate reductase (NADH)</fullName>
        <ecNumber evidence="10">1.3.1.6</ecNumber>
    </recommendedName>
    <alternativeName>
        <fullName evidence="11">NADH-dependent fumarate reductase</fullName>
    </alternativeName>
</protein>
<dbReference type="GO" id="GO:0010181">
    <property type="term" value="F:FMN binding"/>
    <property type="evidence" value="ECO:0007669"/>
    <property type="project" value="InterPro"/>
</dbReference>
<evidence type="ECO:0000259" key="13">
    <source>
        <dbReference type="PROSITE" id="PS50255"/>
    </source>
</evidence>
<sequence>MRVIIVGGGLSGLSAAHTALERGANCLVLDKNAFFGGNSTKATSGINGAGTNTQLENGIPDSAKIFFEDTKKSARELARPDLIKVLTGKSGDAVNWLQDKFNLDLSKVSRLGGHSQPRTHRGGAQFPGMTITYAQMERLEDLAESMPDRVAIVKKARVTNLIFENGAVRGVEYEHKGQKYREEGVVVLATGGYAADFDDAESLLKKHRPDLMKLPTTNGDHCTGDGQKMVNRIGGKLIDLEKVQVHPTGLVDPRDPDAKVKFLAAEALRGVGGLLLDNEGKRFADELGHRDYVTGRMWENDKFPVRLVLNSAASKEIEWHCKHYEGRGLMKKFSSGDALAKEIGISAEQLKATYDDYNEIADGKKKCPFNKKFFSNGPWKMDDSLYVAQMTPVLHYTMGGIEANEHAQVIDTSGKVVPGLFASGEAVGGVHGANRLGGSSLLGCVVFGRVAGDSASAYLMSQFASGQASARAGQVAQHLETTVRVDPATQKLNLTFSWAGQQDATPQAAQSAPAQQSQQAQAQGEASAGPGEKTNGKGADKNKKYTLDDVAKHNTEDDCWIAVNGQVLDVTNFMDDHPGGKKALLLYAGKLATEEFNMLHEKSVVEKYASECIVGVFDEPQ</sequence>
<evidence type="ECO:0000256" key="8">
    <source>
        <dbReference type="ARBA" id="ARBA00023004"/>
    </source>
</evidence>
<dbReference type="PROSITE" id="PS00191">
    <property type="entry name" value="CYTOCHROME_B5_1"/>
    <property type="match status" value="1"/>
</dbReference>
<dbReference type="SMART" id="SM01117">
    <property type="entry name" value="Cyt-b5"/>
    <property type="match status" value="1"/>
</dbReference>
<dbReference type="GO" id="GO:0020037">
    <property type="term" value="F:heme binding"/>
    <property type="evidence" value="ECO:0007669"/>
    <property type="project" value="InterPro"/>
</dbReference>